<evidence type="ECO:0000313" key="2">
    <source>
        <dbReference type="Proteomes" id="UP000740883"/>
    </source>
</evidence>
<accession>A0A9P6KYP5</accession>
<sequence length="104" mass="12506">MEYNKPEKMIVADSLSRIHMEDDIKKDINIKRSLKQQEGKWKKHVIQEENKKCWVFDDGRKAEVPEVNIRKGLIEENHKLKGHRSMLSVYYAMKPKYYWPGMKN</sequence>
<comment type="caution">
    <text evidence="1">The sequence shown here is derived from an EMBL/GenBank/DDBJ whole genome shotgun (WGS) entry which is preliminary data.</text>
</comment>
<dbReference type="AlphaFoldDB" id="A0A9P6KYP5"/>
<evidence type="ECO:0000313" key="1">
    <source>
        <dbReference type="EMBL" id="KAF9762179.1"/>
    </source>
</evidence>
<dbReference type="Proteomes" id="UP000740883">
    <property type="component" value="Unassembled WGS sequence"/>
</dbReference>
<gene>
    <name evidence="1" type="ORF">NGRA_2184</name>
</gene>
<protein>
    <submittedName>
        <fullName evidence="1">Uncharacterized protein</fullName>
    </submittedName>
</protein>
<dbReference type="EMBL" id="SBJO01000204">
    <property type="protein sequence ID" value="KAF9762179.1"/>
    <property type="molecule type" value="Genomic_DNA"/>
</dbReference>
<keyword evidence="2" id="KW-1185">Reference proteome</keyword>
<dbReference type="Gene3D" id="1.10.340.70">
    <property type="match status" value="1"/>
</dbReference>
<proteinExistence type="predicted"/>
<name>A0A9P6KYP5_9MICR</name>
<organism evidence="1 2">
    <name type="scientific">Nosema granulosis</name>
    <dbReference type="NCBI Taxonomy" id="83296"/>
    <lineage>
        <taxon>Eukaryota</taxon>
        <taxon>Fungi</taxon>
        <taxon>Fungi incertae sedis</taxon>
        <taxon>Microsporidia</taxon>
        <taxon>Nosematidae</taxon>
        <taxon>Nosema</taxon>
    </lineage>
</organism>
<reference evidence="1 2" key="1">
    <citation type="journal article" date="2020" name="Genome Biol. Evol.">
        <title>Comparative genomics of strictly vertically transmitted, feminizing microsporidia endosymbionts of amphipod crustaceans.</title>
        <authorList>
            <person name="Cormier A."/>
            <person name="Chebbi M.A."/>
            <person name="Giraud I."/>
            <person name="Wattier R."/>
            <person name="Teixeira M."/>
            <person name="Gilbert C."/>
            <person name="Rigaud T."/>
            <person name="Cordaux R."/>
        </authorList>
    </citation>
    <scope>NUCLEOTIDE SEQUENCE [LARGE SCALE GENOMIC DNA]</scope>
    <source>
        <strain evidence="1 2">Ou3-Ou53</strain>
    </source>
</reference>